<dbReference type="InterPro" id="IPR036034">
    <property type="entry name" value="PDZ_sf"/>
</dbReference>
<keyword evidence="4" id="KW-1185">Reference proteome</keyword>
<comment type="caution">
    <text evidence="3">The sequence shown here is derived from an EMBL/GenBank/DDBJ whole genome shotgun (WGS) entry which is preliminary data.</text>
</comment>
<proteinExistence type="predicted"/>
<evidence type="ECO:0000259" key="2">
    <source>
        <dbReference type="PROSITE" id="PS50106"/>
    </source>
</evidence>
<dbReference type="Proteomes" id="UP001162164">
    <property type="component" value="Unassembled WGS sequence"/>
</dbReference>
<evidence type="ECO:0000313" key="4">
    <source>
        <dbReference type="Proteomes" id="UP001162164"/>
    </source>
</evidence>
<dbReference type="PROSITE" id="PS50106">
    <property type="entry name" value="PDZ"/>
    <property type="match status" value="1"/>
</dbReference>
<dbReference type="PANTHER" id="PTHR47644">
    <property type="entry name" value="AGAP008221-PA"/>
    <property type="match status" value="1"/>
</dbReference>
<organism evidence="3 4">
    <name type="scientific">Molorchus minor</name>
    <dbReference type="NCBI Taxonomy" id="1323400"/>
    <lineage>
        <taxon>Eukaryota</taxon>
        <taxon>Metazoa</taxon>
        <taxon>Ecdysozoa</taxon>
        <taxon>Arthropoda</taxon>
        <taxon>Hexapoda</taxon>
        <taxon>Insecta</taxon>
        <taxon>Pterygota</taxon>
        <taxon>Neoptera</taxon>
        <taxon>Endopterygota</taxon>
        <taxon>Coleoptera</taxon>
        <taxon>Polyphaga</taxon>
        <taxon>Cucujiformia</taxon>
        <taxon>Chrysomeloidea</taxon>
        <taxon>Cerambycidae</taxon>
        <taxon>Lamiinae</taxon>
        <taxon>Monochamini</taxon>
        <taxon>Molorchus</taxon>
    </lineage>
</organism>
<dbReference type="InterPro" id="IPR001478">
    <property type="entry name" value="PDZ"/>
</dbReference>
<evidence type="ECO:0000313" key="3">
    <source>
        <dbReference type="EMBL" id="KAJ8957769.1"/>
    </source>
</evidence>
<gene>
    <name evidence="3" type="ORF">NQ317_015408</name>
</gene>
<dbReference type="Pfam" id="PF00595">
    <property type="entry name" value="PDZ"/>
    <property type="match status" value="1"/>
</dbReference>
<dbReference type="EMBL" id="JAPWTJ010003366">
    <property type="protein sequence ID" value="KAJ8957769.1"/>
    <property type="molecule type" value="Genomic_DNA"/>
</dbReference>
<accession>A0ABQ9IR74</accession>
<protein>
    <recommendedName>
        <fullName evidence="2">PDZ domain-containing protein</fullName>
    </recommendedName>
</protein>
<feature type="domain" description="PDZ" evidence="2">
    <location>
        <begin position="25"/>
        <end position="102"/>
    </location>
</feature>
<dbReference type="Gene3D" id="2.30.42.10">
    <property type="match status" value="1"/>
</dbReference>
<reference evidence="3" key="1">
    <citation type="journal article" date="2023" name="Insect Mol. Biol.">
        <title>Genome sequencing provides insights into the evolution of gene families encoding plant cell wall-degrading enzymes in longhorned beetles.</title>
        <authorList>
            <person name="Shin N.R."/>
            <person name="Okamura Y."/>
            <person name="Kirsch R."/>
            <person name="Pauchet Y."/>
        </authorList>
    </citation>
    <scope>NUCLEOTIDE SEQUENCE</scope>
    <source>
        <strain evidence="3">MMC_N1</strain>
    </source>
</reference>
<dbReference type="PANTHER" id="PTHR47644:SF1">
    <property type="entry name" value="PDZ DOMAIN-CONTAINING PROTEIN"/>
    <property type="match status" value="1"/>
</dbReference>
<dbReference type="SUPFAM" id="SSF50156">
    <property type="entry name" value="PDZ domain-like"/>
    <property type="match status" value="1"/>
</dbReference>
<feature type="region of interest" description="Disordered" evidence="1">
    <location>
        <begin position="139"/>
        <end position="237"/>
    </location>
</feature>
<feature type="compositionally biased region" description="Polar residues" evidence="1">
    <location>
        <begin position="161"/>
        <end position="173"/>
    </location>
</feature>
<sequence length="252" mass="27673">MVSWGNFDKAIWNNIKSYNWECDTSLTVHRDSEEFGFRIHGSKPVVVSAIELGTPAETSGLEVGDIVVTVNGINVLDRSHSEVVKIAHAGSDTLTLGTPRQIKWKEPYRDPLLPQPRAVFRLPRKRKSRSKRTIICGTKRKRGRKARLTKEATVAHAVPPQKSQPFASTNSEGIVTLDPPAVTRGSLKGSASSAMGKSNRVSKTAGSKGRRQPRESAPGSTPDAAQTSKRPRPDVLRQCQSGYALWLREIRG</sequence>
<dbReference type="SMART" id="SM00228">
    <property type="entry name" value="PDZ"/>
    <property type="match status" value="1"/>
</dbReference>
<evidence type="ECO:0000256" key="1">
    <source>
        <dbReference type="SAM" id="MobiDB-lite"/>
    </source>
</evidence>
<name>A0ABQ9IR74_9CUCU</name>
<feature type="compositionally biased region" description="Polar residues" evidence="1">
    <location>
        <begin position="189"/>
        <end position="205"/>
    </location>
</feature>